<dbReference type="InterPro" id="IPR016187">
    <property type="entry name" value="CTDL_fold"/>
</dbReference>
<sequence length="231" mass="23430">MKQYAIAVSLLLGASAAMAADAPAAAQEAKKDAPKPLSFFVTSEGLGKGADLGGLQGADAHCQKLAETVGAGNKTWHAYLSTQAADGKPAVNARDRIGNGPWYNAKGATVAKDVADLHGDALDAARLGNNLSRTTATTEKGEPIKGAGDKPNQHDILTGSQLDGRAFADAADHTCGNFTSSAATGSAQVGHFDRTGGGNTSWNSAHHSKGCAQESLVSTGGAGLFYCFATN</sequence>
<evidence type="ECO:0000313" key="3">
    <source>
        <dbReference type="EMBL" id="GBG13777.1"/>
    </source>
</evidence>
<feature type="region of interest" description="Disordered" evidence="1">
    <location>
        <begin position="132"/>
        <end position="154"/>
    </location>
</feature>
<dbReference type="InterPro" id="IPR016186">
    <property type="entry name" value="C-type_lectin-like/link_sf"/>
</dbReference>
<feature type="chain" id="PRO_5015339848" evidence="2">
    <location>
        <begin position="20"/>
        <end position="231"/>
    </location>
</feature>
<feature type="compositionally biased region" description="Basic and acidic residues" evidence="1">
    <location>
        <begin position="139"/>
        <end position="153"/>
    </location>
</feature>
<organism evidence="3 4">
    <name type="scientific">Novimethylophilus kurashikiensis</name>
    <dbReference type="NCBI Taxonomy" id="1825523"/>
    <lineage>
        <taxon>Bacteria</taxon>
        <taxon>Pseudomonadati</taxon>
        <taxon>Pseudomonadota</taxon>
        <taxon>Betaproteobacteria</taxon>
        <taxon>Nitrosomonadales</taxon>
        <taxon>Methylophilaceae</taxon>
        <taxon>Novimethylophilus</taxon>
    </lineage>
</organism>
<dbReference type="Gene3D" id="3.10.100.10">
    <property type="entry name" value="Mannose-Binding Protein A, subunit A"/>
    <property type="match status" value="1"/>
</dbReference>
<dbReference type="Proteomes" id="UP000245081">
    <property type="component" value="Unassembled WGS sequence"/>
</dbReference>
<gene>
    <name evidence="3" type="ORF">NMK_1328</name>
</gene>
<evidence type="ECO:0000256" key="2">
    <source>
        <dbReference type="SAM" id="SignalP"/>
    </source>
</evidence>
<keyword evidence="4" id="KW-1185">Reference proteome</keyword>
<accession>A0A2R5F6B3</accession>
<proteinExistence type="predicted"/>
<dbReference type="SUPFAM" id="SSF56436">
    <property type="entry name" value="C-type lectin-like"/>
    <property type="match status" value="1"/>
</dbReference>
<dbReference type="AlphaFoldDB" id="A0A2R5F6B3"/>
<dbReference type="EMBL" id="BDOQ01000003">
    <property type="protein sequence ID" value="GBG13777.1"/>
    <property type="molecule type" value="Genomic_DNA"/>
</dbReference>
<reference evidence="3 4" key="1">
    <citation type="journal article" date="2018" name="Environ. Microbiol.">
        <title>Isolation and genomic characterization of Novimethylophilus kurashikiensis gen. nov. sp. nov., a new lanthanide-dependent methylotrophic species of Methylophilaceae.</title>
        <authorList>
            <person name="Lv H."/>
            <person name="Sahin N."/>
            <person name="Tani A."/>
        </authorList>
    </citation>
    <scope>NUCLEOTIDE SEQUENCE [LARGE SCALE GENOMIC DNA]</scope>
    <source>
        <strain evidence="3 4">La2-4</strain>
    </source>
</reference>
<feature type="signal peptide" evidence="2">
    <location>
        <begin position="1"/>
        <end position="19"/>
    </location>
</feature>
<keyword evidence="2" id="KW-0732">Signal</keyword>
<evidence type="ECO:0000256" key="1">
    <source>
        <dbReference type="SAM" id="MobiDB-lite"/>
    </source>
</evidence>
<protein>
    <submittedName>
        <fullName evidence="3">L-aspartate oxidase</fullName>
    </submittedName>
</protein>
<dbReference type="RefSeq" id="WP_109014944.1">
    <property type="nucleotide sequence ID" value="NZ_BDOQ01000003.1"/>
</dbReference>
<comment type="caution">
    <text evidence="3">The sequence shown here is derived from an EMBL/GenBank/DDBJ whole genome shotgun (WGS) entry which is preliminary data.</text>
</comment>
<dbReference type="OrthoDB" id="5510573at2"/>
<evidence type="ECO:0000313" key="4">
    <source>
        <dbReference type="Proteomes" id="UP000245081"/>
    </source>
</evidence>
<name>A0A2R5F6B3_9PROT</name>